<dbReference type="PANTHER" id="PTHR37690">
    <property type="entry name" value="CHORISMATE DEHYDRATASE"/>
    <property type="match status" value="1"/>
</dbReference>
<dbReference type="SUPFAM" id="SSF53850">
    <property type="entry name" value="Periplasmic binding protein-like II"/>
    <property type="match status" value="1"/>
</dbReference>
<proteinExistence type="inferred from homology"/>
<gene>
    <name evidence="4" type="primary">mqnA</name>
    <name evidence="5" type="ORF">G4V39_03350</name>
</gene>
<dbReference type="PANTHER" id="PTHR37690:SF1">
    <property type="entry name" value="CHORISMATE DEHYDRATASE"/>
    <property type="match status" value="1"/>
</dbReference>
<dbReference type="Pfam" id="PF02621">
    <property type="entry name" value="VitK2_biosynth"/>
    <property type="match status" value="1"/>
</dbReference>
<comment type="function">
    <text evidence="4">Catalyzes the dehydration of chorismate into 3-[(1-carboxyvinyl)oxy]benzoate, a step in the biosynthesis of menaquinone (MK, vitamin K2).</text>
</comment>
<reference evidence="5 6" key="1">
    <citation type="submission" date="2020-02" db="EMBL/GenBank/DDBJ databases">
        <title>Genome analysis of Thermosulfuriphilus ammonigenes ST65T, an anaerobic thermophilic chemolithoautotrophic bacterium isolated from a deep-sea hydrothermal vent.</title>
        <authorList>
            <person name="Slobodkina G."/>
            <person name="Allioux M."/>
            <person name="Merkel A."/>
            <person name="Alain K."/>
            <person name="Jebbar M."/>
            <person name="Slobodkin A."/>
        </authorList>
    </citation>
    <scope>NUCLEOTIDE SEQUENCE [LARGE SCALE GENOMIC DNA]</scope>
    <source>
        <strain evidence="5 6">ST65</strain>
    </source>
</reference>
<dbReference type="EMBL" id="CP048877">
    <property type="protein sequence ID" value="QIJ71368.1"/>
    <property type="molecule type" value="Genomic_DNA"/>
</dbReference>
<dbReference type="CDD" id="cd13634">
    <property type="entry name" value="PBP2_Sco4506"/>
    <property type="match status" value="1"/>
</dbReference>
<dbReference type="KEGG" id="tav:G4V39_03350"/>
<dbReference type="InterPro" id="IPR003773">
    <property type="entry name" value="Menaquinone_biosynth"/>
</dbReference>
<evidence type="ECO:0000313" key="6">
    <source>
        <dbReference type="Proteomes" id="UP000502179"/>
    </source>
</evidence>
<dbReference type="UniPathway" id="UPA00079"/>
<evidence type="ECO:0000256" key="2">
    <source>
        <dbReference type="ARBA" id="ARBA00022428"/>
    </source>
</evidence>
<dbReference type="HAMAP" id="MF_00995">
    <property type="entry name" value="MqnA"/>
    <property type="match status" value="1"/>
</dbReference>
<evidence type="ECO:0000256" key="1">
    <source>
        <dbReference type="ARBA" id="ARBA00004863"/>
    </source>
</evidence>
<evidence type="ECO:0000256" key="4">
    <source>
        <dbReference type="HAMAP-Rule" id="MF_00995"/>
    </source>
</evidence>
<keyword evidence="2 4" id="KW-0474">Menaquinone biosynthesis</keyword>
<dbReference type="EC" id="4.2.1.151" evidence="4"/>
<dbReference type="InterPro" id="IPR030868">
    <property type="entry name" value="MqnA"/>
</dbReference>
<sequence>MAKVTIGIVGYLNTSPLLFTFRELAEAADWEIIEAPPTTLNQALAAGEIDMGLISSHEYACRAKDYLLVPDISISATGAVGSVLLFSNRPLEEIGSGPVLLTRHSQTSVALLKMLLEDELGIKPRYFVGNWAERELFWPRPQAYLSIGDEALRLRQSPPLRRVYDLADLWLRYTGLPFVFAVMAVCRRFAEEALNEVCQVTKALYRSRQEGTLRLREIACQCSRLVSLSEEECLGYLQGLEYDLQSQKIKALETFFQRLFERGELSQQVTLEFVPC</sequence>
<protein>
    <recommendedName>
        <fullName evidence="4">Chorismate dehydratase</fullName>
        <ecNumber evidence="4">4.2.1.151</ecNumber>
    </recommendedName>
    <alternativeName>
        <fullName evidence="4">Menaquinone biosynthetic enzyme MqnA</fullName>
    </alternativeName>
</protein>
<comment type="catalytic activity">
    <reaction evidence="4">
        <text>chorismate = 3-[(1-carboxyvinyl)-oxy]benzoate + H2O</text>
        <dbReference type="Rhea" id="RHEA:40051"/>
        <dbReference type="ChEBI" id="CHEBI:15377"/>
        <dbReference type="ChEBI" id="CHEBI:29748"/>
        <dbReference type="ChEBI" id="CHEBI:76981"/>
        <dbReference type="EC" id="4.2.1.151"/>
    </reaction>
</comment>
<organism evidence="5 6">
    <name type="scientific">Thermosulfuriphilus ammonigenes</name>
    <dbReference type="NCBI Taxonomy" id="1936021"/>
    <lineage>
        <taxon>Bacteria</taxon>
        <taxon>Pseudomonadati</taxon>
        <taxon>Thermodesulfobacteriota</taxon>
        <taxon>Thermodesulfobacteria</taxon>
        <taxon>Thermodesulfobacteriales</taxon>
        <taxon>Thermodesulfobacteriaceae</taxon>
        <taxon>Thermosulfuriphilus</taxon>
    </lineage>
</organism>
<keyword evidence="6" id="KW-1185">Reference proteome</keyword>
<dbReference type="AlphaFoldDB" id="A0A6G7PV97"/>
<comment type="pathway">
    <text evidence="1 4">Quinol/quinone metabolism; menaquinone biosynthesis.</text>
</comment>
<dbReference type="Proteomes" id="UP000502179">
    <property type="component" value="Chromosome"/>
</dbReference>
<evidence type="ECO:0000256" key="3">
    <source>
        <dbReference type="ARBA" id="ARBA00023239"/>
    </source>
</evidence>
<dbReference type="GO" id="GO:0009234">
    <property type="term" value="P:menaquinone biosynthetic process"/>
    <property type="evidence" value="ECO:0007669"/>
    <property type="project" value="UniProtKB-UniRule"/>
</dbReference>
<accession>A0A6G7PV97</accession>
<dbReference type="Gene3D" id="3.40.190.10">
    <property type="entry name" value="Periplasmic binding protein-like II"/>
    <property type="match status" value="2"/>
</dbReference>
<keyword evidence="3 4" id="KW-0456">Lyase</keyword>
<name>A0A6G7PV97_9BACT</name>
<dbReference type="RefSeq" id="WP_166031589.1">
    <property type="nucleotide sequence ID" value="NZ_CP048877.1"/>
</dbReference>
<dbReference type="GO" id="GO:0016836">
    <property type="term" value="F:hydro-lyase activity"/>
    <property type="evidence" value="ECO:0007669"/>
    <property type="project" value="UniProtKB-UniRule"/>
</dbReference>
<comment type="similarity">
    <text evidence="4">Belongs to the MqnA/MqnD family. MqnA subfamily.</text>
</comment>
<evidence type="ECO:0000313" key="5">
    <source>
        <dbReference type="EMBL" id="QIJ71368.1"/>
    </source>
</evidence>